<keyword evidence="4 10" id="KW-0812">Transmembrane</keyword>
<dbReference type="EMBL" id="JBHSMM010000002">
    <property type="protein sequence ID" value="MFC5440538.1"/>
    <property type="molecule type" value="Genomic_DNA"/>
</dbReference>
<evidence type="ECO:0000256" key="4">
    <source>
        <dbReference type="ARBA" id="ARBA00022692"/>
    </source>
</evidence>
<feature type="transmembrane region" description="Helical" evidence="10">
    <location>
        <begin position="563"/>
        <end position="586"/>
    </location>
</feature>
<comment type="subcellular location">
    <subcellularLocation>
        <location evidence="1">Membrane</location>
        <topology evidence="1">Multi-pass membrane protein</topology>
    </subcellularLocation>
</comment>
<dbReference type="Pfam" id="PF03239">
    <property type="entry name" value="FTR1"/>
    <property type="match status" value="1"/>
</dbReference>
<dbReference type="InterPro" id="IPR036909">
    <property type="entry name" value="Cyt_c-like_dom_sf"/>
</dbReference>
<evidence type="ECO:0000256" key="8">
    <source>
        <dbReference type="ARBA" id="ARBA00023136"/>
    </source>
</evidence>
<gene>
    <name evidence="13" type="ORF">ACFPK0_10985</name>
</gene>
<dbReference type="SUPFAM" id="SSF46626">
    <property type="entry name" value="Cytochrome c"/>
    <property type="match status" value="1"/>
</dbReference>
<dbReference type="PANTHER" id="PTHR31632">
    <property type="entry name" value="IRON TRANSPORTER FTH1"/>
    <property type="match status" value="1"/>
</dbReference>
<feature type="transmembrane region" description="Helical" evidence="10">
    <location>
        <begin position="493"/>
        <end position="511"/>
    </location>
</feature>
<proteinExistence type="inferred from homology"/>
<comment type="similarity">
    <text evidence="2">Belongs to the oxidase-dependent Fe transporter (OFeT) (TC 9.A.10.1) family.</text>
</comment>
<keyword evidence="7 9" id="KW-0408">Iron</keyword>
<evidence type="ECO:0000256" key="6">
    <source>
        <dbReference type="ARBA" id="ARBA00022989"/>
    </source>
</evidence>
<evidence type="ECO:0000256" key="10">
    <source>
        <dbReference type="SAM" id="Phobius"/>
    </source>
</evidence>
<name>A0ABW0JWM6_9GAMM</name>
<dbReference type="PANTHER" id="PTHR31632:SF2">
    <property type="entry name" value="PLASMA MEMBRANE IRON PERMEASE"/>
    <property type="match status" value="1"/>
</dbReference>
<feature type="domain" description="Cytochrome c" evidence="12">
    <location>
        <begin position="128"/>
        <end position="215"/>
    </location>
</feature>
<feature type="transmembrane region" description="Helical" evidence="10">
    <location>
        <begin position="456"/>
        <end position="473"/>
    </location>
</feature>
<sequence>MTPRHLFAALLLATLLFCPRLHAAVDSVPTTWRLLDYIAVDYREAVRDGAVVNQVEYQEMQEFSATAAAAIKALPPTPDSAPLNQGAVALQQAIRAKSAPEEIATRARAVAALLIKAYPIPLMPTSAPQYARGQTLYAQQCASCHGATGAGNGPAAAGLDPPPIDFTDRARADERSIFALYQVIDQGLQGTSMPSFASLPAEDRWALATYVGALAYPESEAEAGRELLEKNDALRARLDFKSYVDTTPATLATELQSAQKAAAIVAYVRRHPEATRTRDAESALAVSHELLRQAMVAYRGGQLKQAKDLALSAYLDGFEPVEPLLAARDAPLMAKIEEAMAGVRAGIGANVDADTLQTQVDRLDDLYAEAGQVLAQGETSAVASFAAAFTILLREGLEALLIVVAIIALLRKAGRREMLPWVHGGWLSALGAGAVTWGLATWVVSISGASRELTEGFGSLLAAIVLIWVGIWMHGKSHAENWQRYVRDKLGHALSKTSGVFLLGLIFVVVYREVFETILFYVAIWNQGSKSSVIAGGVAGSLVLMVIGWLMMRYSRRLPISQFFRYSSVLMAVLAVVLMGKAVSALQEAGYLPITWINGGPRVELLGIYPTMEGIAAQVGIALVLVVGFVWSNRSAGALKASDGTR</sequence>
<evidence type="ECO:0000256" key="11">
    <source>
        <dbReference type="SAM" id="SignalP"/>
    </source>
</evidence>
<keyword evidence="8 10" id="KW-0472">Membrane</keyword>
<feature type="transmembrane region" description="Helical" evidence="10">
    <location>
        <begin position="606"/>
        <end position="631"/>
    </location>
</feature>
<organism evidence="13 14">
    <name type="scientific">Rhodanobacter ginsenosidimutans</name>
    <dbReference type="NCBI Taxonomy" id="490571"/>
    <lineage>
        <taxon>Bacteria</taxon>
        <taxon>Pseudomonadati</taxon>
        <taxon>Pseudomonadota</taxon>
        <taxon>Gammaproteobacteria</taxon>
        <taxon>Lysobacterales</taxon>
        <taxon>Rhodanobacteraceae</taxon>
        <taxon>Rhodanobacter</taxon>
    </lineage>
</organism>
<keyword evidence="14" id="KW-1185">Reference proteome</keyword>
<dbReference type="PROSITE" id="PS51007">
    <property type="entry name" value="CYTC"/>
    <property type="match status" value="1"/>
</dbReference>
<evidence type="ECO:0000313" key="13">
    <source>
        <dbReference type="EMBL" id="MFC5440538.1"/>
    </source>
</evidence>
<evidence type="ECO:0000256" key="7">
    <source>
        <dbReference type="ARBA" id="ARBA00023004"/>
    </source>
</evidence>
<evidence type="ECO:0000256" key="3">
    <source>
        <dbReference type="ARBA" id="ARBA00022617"/>
    </source>
</evidence>
<keyword evidence="11" id="KW-0732">Signal</keyword>
<evidence type="ECO:0000259" key="12">
    <source>
        <dbReference type="PROSITE" id="PS51007"/>
    </source>
</evidence>
<feature type="transmembrane region" description="Helical" evidence="10">
    <location>
        <begin position="385"/>
        <end position="410"/>
    </location>
</feature>
<dbReference type="Gene3D" id="1.10.760.10">
    <property type="entry name" value="Cytochrome c-like domain"/>
    <property type="match status" value="1"/>
</dbReference>
<feature type="chain" id="PRO_5046399562" evidence="11">
    <location>
        <begin position="24"/>
        <end position="646"/>
    </location>
</feature>
<evidence type="ECO:0000256" key="1">
    <source>
        <dbReference type="ARBA" id="ARBA00004141"/>
    </source>
</evidence>
<evidence type="ECO:0000256" key="9">
    <source>
        <dbReference type="PROSITE-ProRule" id="PRU00433"/>
    </source>
</evidence>
<dbReference type="InterPro" id="IPR009056">
    <property type="entry name" value="Cyt_c-like_dom"/>
</dbReference>
<evidence type="ECO:0000256" key="5">
    <source>
        <dbReference type="ARBA" id="ARBA00022723"/>
    </source>
</evidence>
<keyword evidence="6 10" id="KW-1133">Transmembrane helix</keyword>
<protein>
    <submittedName>
        <fullName evidence="13">FTR1 family protein</fullName>
    </submittedName>
</protein>
<evidence type="ECO:0000256" key="2">
    <source>
        <dbReference type="ARBA" id="ARBA00008333"/>
    </source>
</evidence>
<dbReference type="Pfam" id="PF13442">
    <property type="entry name" value="Cytochrome_CBB3"/>
    <property type="match status" value="1"/>
</dbReference>
<feature type="signal peptide" evidence="11">
    <location>
        <begin position="1"/>
        <end position="23"/>
    </location>
</feature>
<dbReference type="InterPro" id="IPR004923">
    <property type="entry name" value="FTR1/Fip1/EfeU"/>
</dbReference>
<comment type="caution">
    <text evidence="13">The sequence shown here is derived from an EMBL/GenBank/DDBJ whole genome shotgun (WGS) entry which is preliminary data.</text>
</comment>
<keyword evidence="5 9" id="KW-0479">Metal-binding</keyword>
<feature type="transmembrane region" description="Helical" evidence="10">
    <location>
        <begin position="531"/>
        <end position="551"/>
    </location>
</feature>
<reference evidence="14" key="1">
    <citation type="journal article" date="2019" name="Int. J. Syst. Evol. Microbiol.">
        <title>The Global Catalogue of Microorganisms (GCM) 10K type strain sequencing project: providing services to taxonomists for standard genome sequencing and annotation.</title>
        <authorList>
            <consortium name="The Broad Institute Genomics Platform"/>
            <consortium name="The Broad Institute Genome Sequencing Center for Infectious Disease"/>
            <person name="Wu L."/>
            <person name="Ma J."/>
        </authorList>
    </citation>
    <scope>NUCLEOTIDE SEQUENCE [LARGE SCALE GENOMIC DNA]</scope>
    <source>
        <strain evidence="14">KACC 12822</strain>
    </source>
</reference>
<evidence type="ECO:0000313" key="14">
    <source>
        <dbReference type="Proteomes" id="UP001596018"/>
    </source>
</evidence>
<accession>A0ABW0JWM6</accession>
<keyword evidence="3 9" id="KW-0349">Heme</keyword>
<dbReference type="RefSeq" id="WP_377340762.1">
    <property type="nucleotide sequence ID" value="NZ_JALBWS010000013.1"/>
</dbReference>
<feature type="transmembrane region" description="Helical" evidence="10">
    <location>
        <begin position="422"/>
        <end position="444"/>
    </location>
</feature>
<dbReference type="Proteomes" id="UP001596018">
    <property type="component" value="Unassembled WGS sequence"/>
</dbReference>